<feature type="compositionally biased region" description="Basic and acidic residues" evidence="2">
    <location>
        <begin position="248"/>
        <end position="259"/>
    </location>
</feature>
<evidence type="ECO:0000256" key="2">
    <source>
        <dbReference type="SAM" id="MobiDB-lite"/>
    </source>
</evidence>
<reference evidence="4" key="1">
    <citation type="submission" date="2018-10" db="EMBL/GenBank/DDBJ databases">
        <title>Transcriptome assembly of Aceria tosichella (Wheat curl mite) Type 2.</title>
        <authorList>
            <person name="Scully E.D."/>
            <person name="Geib S.M."/>
            <person name="Palmer N.A."/>
            <person name="Gupta A.K."/>
            <person name="Sarath G."/>
            <person name="Tatineni S."/>
        </authorList>
    </citation>
    <scope>NUCLEOTIDE SEQUENCE</scope>
    <source>
        <strain evidence="4">LincolnNE</strain>
    </source>
</reference>
<dbReference type="GO" id="GO:0019005">
    <property type="term" value="C:SCF ubiquitin ligase complex"/>
    <property type="evidence" value="ECO:0007669"/>
    <property type="project" value="TreeGrafter"/>
</dbReference>
<feature type="compositionally biased region" description="Basic and acidic residues" evidence="2">
    <location>
        <begin position="143"/>
        <end position="162"/>
    </location>
</feature>
<dbReference type="Pfam" id="PF12937">
    <property type="entry name" value="F-box-like"/>
    <property type="match status" value="1"/>
</dbReference>
<feature type="region of interest" description="Disordered" evidence="2">
    <location>
        <begin position="349"/>
        <end position="369"/>
    </location>
</feature>
<organism evidence="4">
    <name type="scientific">Aceria tosichella</name>
    <name type="common">wheat curl mite</name>
    <dbReference type="NCBI Taxonomy" id="561515"/>
    <lineage>
        <taxon>Eukaryota</taxon>
        <taxon>Metazoa</taxon>
        <taxon>Ecdysozoa</taxon>
        <taxon>Arthropoda</taxon>
        <taxon>Chelicerata</taxon>
        <taxon>Arachnida</taxon>
        <taxon>Acari</taxon>
        <taxon>Acariformes</taxon>
        <taxon>Trombidiformes</taxon>
        <taxon>Prostigmata</taxon>
        <taxon>Eupodina</taxon>
        <taxon>Eriophyoidea</taxon>
        <taxon>Eriophyidae</taxon>
        <taxon>Eriophyinae</taxon>
        <taxon>Aceriini</taxon>
        <taxon>Aceria</taxon>
    </lineage>
</organism>
<dbReference type="InterPro" id="IPR032675">
    <property type="entry name" value="LRR_dom_sf"/>
</dbReference>
<dbReference type="PANTHER" id="PTHR13318">
    <property type="entry name" value="PARTNER OF PAIRED, ISOFORM B-RELATED"/>
    <property type="match status" value="1"/>
</dbReference>
<feature type="region of interest" description="Disordered" evidence="2">
    <location>
        <begin position="248"/>
        <end position="295"/>
    </location>
</feature>
<evidence type="ECO:0000259" key="3">
    <source>
        <dbReference type="Pfam" id="PF12937"/>
    </source>
</evidence>
<accession>A0A6G1SLW2</accession>
<evidence type="ECO:0000256" key="1">
    <source>
        <dbReference type="ARBA" id="ARBA00022786"/>
    </source>
</evidence>
<dbReference type="Pfam" id="PF13516">
    <property type="entry name" value="LRR_6"/>
    <property type="match status" value="1"/>
</dbReference>
<protein>
    <submittedName>
        <fullName evidence="4">F-box/LRR-repeat protein 16</fullName>
    </submittedName>
</protein>
<dbReference type="Gene3D" id="3.80.10.10">
    <property type="entry name" value="Ribonuclease Inhibitor"/>
    <property type="match status" value="3"/>
</dbReference>
<dbReference type="InterPro" id="IPR001611">
    <property type="entry name" value="Leu-rich_rpt"/>
</dbReference>
<dbReference type="AlphaFoldDB" id="A0A6G1SLW2"/>
<dbReference type="Gene3D" id="1.20.1280.50">
    <property type="match status" value="1"/>
</dbReference>
<gene>
    <name evidence="4" type="primary">Fbxl16</name>
    <name evidence="4" type="ORF">g.20117</name>
</gene>
<sequence length="1015" mass="112185">MDSCQIFNFLFGTRKATSELRKCFSGTNGAGAGANHTGPGGKHGRFASGSRGYGPIGAENGRNQHNQPDDREIQGQRQRQNYKTPTSSSPFKQIQLKLANLAAGGSESSVSKGACVAPTSTIQEQANTRPNTTTTTVRVVDTTSKERTIAGDGGGEKPSAERTGDGFACGIFEAQLVRLVDDDLGLVKVVPESRDKNYGDDDEQQPDSSQLDENNNNMAISSRAPFKVIVENPANRLDNLKNEKLEEVTGRVEKSKDGKQVSSQQRINVYDNPLIARNENGDNENNDHHEDNEDSNEFKLATTHHDNANEPQQPKPAQAGRALFSSKGQDKIEKSERVRNLVQSFEISTATRQQQQQQQEPSANQSPISQNQAIYGAGGCLTPRRLLRPPDTPPKSNRAKCLNLQLSLRKPSTISGLFQDENFLVSHFFDKLAPIDRCAAAQVCRRWRNILYADKNYWKDLVGVIDCTHLRREHLAECILNTLQTARLKYQQHYHSQQRASNNNHNHNNNNHNNHGGLPMNLSHYLYGQQASQQQQQHHNQHHHYHQDHHYGQMVANVNGGSGYQNDLSELDQDEIWRIQELCNRYTMRSFSNGLNGSGGGGSIIGNTNGQTQALPNRTSAVSGSSQTDQNDVTTAATTLTTANGTQHTTSGIANSKSSSSQISSSTTLSSISISSLLSPLSESSRIESIREKLYTALDERGFNSICLFGATDDDIEDLASKTRPNGAQIQIKLGRLSNCSISDRGLEVFLATFGQLEELELTGCNEITNAIDLRGLKQLRRLIITDCINIADGLAQRLAEIFHQLEVLVVQAYHLTDAFLEFISLNADTSRLKRLELPNCKELTQTSALTIAKHFQALDALSLSGSTKINDDAIEILAEYMKSLESLDLGWLKIGDLSLECLACDLRHLRELILDRNVHITDLGLGYLATMADLTLLYVRWCPQLTDKSIRSISNMRSLTRLSLAGLHQITARGILSLIDSQQLEELELTNCPAVTCELQQFLSVKMPNCNIIY</sequence>
<evidence type="ECO:0000313" key="4">
    <source>
        <dbReference type="EMBL" id="MDE51388.1"/>
    </source>
</evidence>
<dbReference type="PANTHER" id="PTHR13318:SF193">
    <property type="entry name" value="F-BOX_LRR-REPEAT PROTEIN 16"/>
    <property type="match status" value="1"/>
</dbReference>
<feature type="compositionally biased region" description="Polar residues" evidence="2">
    <location>
        <begin position="611"/>
        <end position="633"/>
    </location>
</feature>
<dbReference type="GO" id="GO:0031146">
    <property type="term" value="P:SCF-dependent proteasomal ubiquitin-dependent protein catabolic process"/>
    <property type="evidence" value="ECO:0007669"/>
    <property type="project" value="TreeGrafter"/>
</dbReference>
<feature type="region of interest" description="Disordered" evidence="2">
    <location>
        <begin position="140"/>
        <end position="162"/>
    </location>
</feature>
<feature type="compositionally biased region" description="Polar residues" evidence="2">
    <location>
        <begin position="75"/>
        <end position="90"/>
    </location>
</feature>
<dbReference type="EMBL" id="GGYP01006617">
    <property type="protein sequence ID" value="MDE51388.1"/>
    <property type="molecule type" value="Transcribed_RNA"/>
</dbReference>
<feature type="region of interest" description="Disordered" evidence="2">
    <location>
        <begin position="191"/>
        <end position="220"/>
    </location>
</feature>
<feature type="compositionally biased region" description="Polar residues" evidence="2">
    <location>
        <begin position="206"/>
        <end position="220"/>
    </location>
</feature>
<name>A0A6G1SLW2_9ACAR</name>
<feature type="region of interest" description="Disordered" evidence="2">
    <location>
        <begin position="29"/>
        <end position="90"/>
    </location>
</feature>
<feature type="compositionally biased region" description="Low complexity" evidence="2">
    <location>
        <begin position="634"/>
        <end position="661"/>
    </location>
</feature>
<dbReference type="InterPro" id="IPR006553">
    <property type="entry name" value="Leu-rich_rpt_Cys-con_subtyp"/>
</dbReference>
<dbReference type="SMART" id="SM00367">
    <property type="entry name" value="LRR_CC"/>
    <property type="match status" value="8"/>
</dbReference>
<feature type="compositionally biased region" description="Polar residues" evidence="2">
    <location>
        <begin position="360"/>
        <end position="369"/>
    </location>
</feature>
<keyword evidence="1" id="KW-0833">Ubl conjugation pathway</keyword>
<feature type="region of interest" description="Disordered" evidence="2">
    <location>
        <begin position="602"/>
        <end position="661"/>
    </location>
</feature>
<dbReference type="SUPFAM" id="SSF81383">
    <property type="entry name" value="F-box domain"/>
    <property type="match status" value="1"/>
</dbReference>
<proteinExistence type="predicted"/>
<dbReference type="SUPFAM" id="SSF52047">
    <property type="entry name" value="RNI-like"/>
    <property type="match status" value="1"/>
</dbReference>
<dbReference type="InterPro" id="IPR036047">
    <property type="entry name" value="F-box-like_dom_sf"/>
</dbReference>
<feature type="domain" description="F-box" evidence="3">
    <location>
        <begin position="426"/>
        <end position="461"/>
    </location>
</feature>
<dbReference type="InterPro" id="IPR001810">
    <property type="entry name" value="F-box_dom"/>
</dbReference>